<dbReference type="RefSeq" id="XP_001744476.1">
    <property type="nucleotide sequence ID" value="XM_001744424.1"/>
</dbReference>
<dbReference type="PANTHER" id="PTHR21324:SF2">
    <property type="entry name" value="EG:22E5.9 PROTEIN"/>
    <property type="match status" value="1"/>
</dbReference>
<evidence type="ECO:0000256" key="5">
    <source>
        <dbReference type="SAM" id="Phobius"/>
    </source>
</evidence>
<accession>A9UVN2</accession>
<dbReference type="Pfam" id="PF10277">
    <property type="entry name" value="Frag1"/>
    <property type="match status" value="1"/>
</dbReference>
<sequence>MFRRAPVVILVLTLVVGVTLVLDFSISRGLKHDTGGLVWPYISDTGRDNPEHIIFAIVLLIRGCTRLGMTIAALLYMYIMVAIRALLLSNKEMAESSWRWRTAVVMGMQLLAGACLATLAIFDTRDFPTTHLISAILFFVFAIIGHTILLFAFRRFAALEGGYTASLRLKMVMCAVIWILFIIYIPIGLPLAKSEYVEETKLYDYSMDKGTNLMRSISQPLPLLLDQFCYDELQILHVCVCVCVCVCDVKFSKKKGGVRKQRIKGVIQGWQQRVCGWQWQSRRQMAVEKPCLLV</sequence>
<keyword evidence="4 5" id="KW-0472">Membrane</keyword>
<dbReference type="OMA" id="MCAVIWI"/>
<dbReference type="Proteomes" id="UP000001357">
    <property type="component" value="Unassembled WGS sequence"/>
</dbReference>
<evidence type="ECO:0000256" key="1">
    <source>
        <dbReference type="ARBA" id="ARBA00004127"/>
    </source>
</evidence>
<feature type="transmembrane region" description="Helical" evidence="5">
    <location>
        <begin position="100"/>
        <end position="121"/>
    </location>
</feature>
<evidence type="ECO:0000313" key="8">
    <source>
        <dbReference type="Proteomes" id="UP000001357"/>
    </source>
</evidence>
<reference evidence="7 8" key="1">
    <citation type="journal article" date="2008" name="Nature">
        <title>The genome of the choanoflagellate Monosiga brevicollis and the origin of metazoans.</title>
        <authorList>
            <consortium name="JGI Sequencing"/>
            <person name="King N."/>
            <person name="Westbrook M.J."/>
            <person name="Young S.L."/>
            <person name="Kuo A."/>
            <person name="Abedin M."/>
            <person name="Chapman J."/>
            <person name="Fairclough S."/>
            <person name="Hellsten U."/>
            <person name="Isogai Y."/>
            <person name="Letunic I."/>
            <person name="Marr M."/>
            <person name="Pincus D."/>
            <person name="Putnam N."/>
            <person name="Rokas A."/>
            <person name="Wright K.J."/>
            <person name="Zuzow R."/>
            <person name="Dirks W."/>
            <person name="Good M."/>
            <person name="Goodstein D."/>
            <person name="Lemons D."/>
            <person name="Li W."/>
            <person name="Lyons J.B."/>
            <person name="Morris A."/>
            <person name="Nichols S."/>
            <person name="Richter D.J."/>
            <person name="Salamov A."/>
            <person name="Bork P."/>
            <person name="Lim W.A."/>
            <person name="Manning G."/>
            <person name="Miller W.T."/>
            <person name="McGinnis W."/>
            <person name="Shapiro H."/>
            <person name="Tjian R."/>
            <person name="Grigoriev I.V."/>
            <person name="Rokhsar D."/>
        </authorList>
    </citation>
    <scope>NUCLEOTIDE SEQUENCE [LARGE SCALE GENOMIC DNA]</scope>
    <source>
        <strain evidence="8">MX1 / ATCC 50154</strain>
    </source>
</reference>
<comment type="subcellular location">
    <subcellularLocation>
        <location evidence="1">Endomembrane system</location>
        <topology evidence="1">Multi-pass membrane protein</topology>
    </subcellularLocation>
</comment>
<dbReference type="InterPro" id="IPR019402">
    <property type="entry name" value="CWH43_N"/>
</dbReference>
<evidence type="ECO:0000313" key="7">
    <source>
        <dbReference type="EMBL" id="EDQ90425.1"/>
    </source>
</evidence>
<keyword evidence="2 5" id="KW-0812">Transmembrane</keyword>
<organism evidence="7 8">
    <name type="scientific">Monosiga brevicollis</name>
    <name type="common">Choanoflagellate</name>
    <dbReference type="NCBI Taxonomy" id="81824"/>
    <lineage>
        <taxon>Eukaryota</taxon>
        <taxon>Choanoflagellata</taxon>
        <taxon>Craspedida</taxon>
        <taxon>Salpingoecidae</taxon>
        <taxon>Monosiga</taxon>
    </lineage>
</organism>
<dbReference type="AlphaFoldDB" id="A9UVN2"/>
<dbReference type="KEGG" id="mbr:MONBRDRAFT_24185"/>
<dbReference type="GO" id="GO:0012505">
    <property type="term" value="C:endomembrane system"/>
    <property type="evidence" value="ECO:0007669"/>
    <property type="project" value="UniProtKB-SubCell"/>
</dbReference>
<feature type="transmembrane region" description="Helical" evidence="5">
    <location>
        <begin position="133"/>
        <end position="153"/>
    </location>
</feature>
<gene>
    <name evidence="7" type="ORF">MONBRDRAFT_24185</name>
</gene>
<evidence type="ECO:0000256" key="4">
    <source>
        <dbReference type="ARBA" id="ARBA00023136"/>
    </source>
</evidence>
<dbReference type="GeneID" id="5889753"/>
<dbReference type="EMBL" id="CH991547">
    <property type="protein sequence ID" value="EDQ90425.1"/>
    <property type="molecule type" value="Genomic_DNA"/>
</dbReference>
<dbReference type="PANTHER" id="PTHR21324">
    <property type="entry name" value="FASTING-INDUCIBLE INTEGRAL MEMBRANE PROTEIN TM6P1-RELATED"/>
    <property type="match status" value="1"/>
</dbReference>
<protein>
    <recommendedName>
        <fullName evidence="6">CWH43-like N-terminal domain-containing protein</fullName>
    </recommendedName>
</protein>
<evidence type="ECO:0000259" key="6">
    <source>
        <dbReference type="Pfam" id="PF10277"/>
    </source>
</evidence>
<dbReference type="InterPro" id="IPR050911">
    <property type="entry name" value="DRAM/TMEM150_Autophagy_Mod"/>
</dbReference>
<dbReference type="InParanoid" id="A9UVN2"/>
<proteinExistence type="predicted"/>
<feature type="transmembrane region" description="Helical" evidence="5">
    <location>
        <begin position="53"/>
        <end position="79"/>
    </location>
</feature>
<evidence type="ECO:0000256" key="3">
    <source>
        <dbReference type="ARBA" id="ARBA00022989"/>
    </source>
</evidence>
<name>A9UVN2_MONBE</name>
<feature type="domain" description="CWH43-like N-terminal" evidence="6">
    <location>
        <begin position="7"/>
        <end position="185"/>
    </location>
</feature>
<keyword evidence="3 5" id="KW-1133">Transmembrane helix</keyword>
<keyword evidence="8" id="KW-1185">Reference proteome</keyword>
<evidence type="ECO:0000256" key="2">
    <source>
        <dbReference type="ARBA" id="ARBA00022692"/>
    </source>
</evidence>
<feature type="transmembrane region" description="Helical" evidence="5">
    <location>
        <begin position="165"/>
        <end position="187"/>
    </location>
</feature>